<dbReference type="CDD" id="cd16833">
    <property type="entry name" value="YfiH"/>
    <property type="match status" value="1"/>
</dbReference>
<comment type="catalytic activity">
    <reaction evidence="10">
        <text>adenosine + phosphate = alpha-D-ribose 1-phosphate + adenine</text>
        <dbReference type="Rhea" id="RHEA:27642"/>
        <dbReference type="ChEBI" id="CHEBI:16335"/>
        <dbReference type="ChEBI" id="CHEBI:16708"/>
        <dbReference type="ChEBI" id="CHEBI:43474"/>
        <dbReference type="ChEBI" id="CHEBI:57720"/>
        <dbReference type="EC" id="2.4.2.1"/>
    </reaction>
    <physiologicalReaction direction="left-to-right" evidence="10">
        <dbReference type="Rhea" id="RHEA:27643"/>
    </physiologicalReaction>
</comment>
<protein>
    <recommendedName>
        <fullName evidence="12">Purine nucleoside phosphorylase</fullName>
    </recommendedName>
</protein>
<evidence type="ECO:0000256" key="3">
    <source>
        <dbReference type="ARBA" id="ARBA00003215"/>
    </source>
</evidence>
<dbReference type="InterPro" id="IPR038371">
    <property type="entry name" value="Cu_polyphenol_OxRdtase_sf"/>
</dbReference>
<dbReference type="InterPro" id="IPR003730">
    <property type="entry name" value="Cu_polyphenol_OxRdtase"/>
</dbReference>
<keyword evidence="7" id="KW-0378">Hydrolase</keyword>
<comment type="catalytic activity">
    <reaction evidence="1">
        <text>inosine + phosphate = alpha-D-ribose 1-phosphate + hypoxanthine</text>
        <dbReference type="Rhea" id="RHEA:27646"/>
        <dbReference type="ChEBI" id="CHEBI:17368"/>
        <dbReference type="ChEBI" id="CHEBI:17596"/>
        <dbReference type="ChEBI" id="CHEBI:43474"/>
        <dbReference type="ChEBI" id="CHEBI:57720"/>
        <dbReference type="EC" id="2.4.2.1"/>
    </reaction>
    <physiologicalReaction direction="left-to-right" evidence="1">
        <dbReference type="Rhea" id="RHEA:27647"/>
    </physiologicalReaction>
</comment>
<comment type="catalytic activity">
    <reaction evidence="11">
        <text>S-methyl-5'-thioadenosine + phosphate = 5-(methylsulfanyl)-alpha-D-ribose 1-phosphate + adenine</text>
        <dbReference type="Rhea" id="RHEA:11852"/>
        <dbReference type="ChEBI" id="CHEBI:16708"/>
        <dbReference type="ChEBI" id="CHEBI:17509"/>
        <dbReference type="ChEBI" id="CHEBI:43474"/>
        <dbReference type="ChEBI" id="CHEBI:58533"/>
        <dbReference type="EC" id="2.4.2.28"/>
    </reaction>
    <physiologicalReaction direction="left-to-right" evidence="11">
        <dbReference type="Rhea" id="RHEA:11853"/>
    </physiologicalReaction>
</comment>
<keyword evidence="5" id="KW-0808">Transferase</keyword>
<evidence type="ECO:0000256" key="5">
    <source>
        <dbReference type="ARBA" id="ARBA00022679"/>
    </source>
</evidence>
<evidence type="ECO:0000256" key="9">
    <source>
        <dbReference type="ARBA" id="ARBA00047989"/>
    </source>
</evidence>
<gene>
    <name evidence="13" type="ORF">J2S11_000521</name>
</gene>
<comment type="caution">
    <text evidence="13">The sequence shown here is derived from an EMBL/GenBank/DDBJ whole genome shotgun (WGS) entry which is preliminary data.</text>
</comment>
<evidence type="ECO:0000256" key="11">
    <source>
        <dbReference type="ARBA" id="ARBA00049893"/>
    </source>
</evidence>
<keyword evidence="14" id="KW-1185">Reference proteome</keyword>
<evidence type="ECO:0000256" key="2">
    <source>
        <dbReference type="ARBA" id="ARBA00001947"/>
    </source>
</evidence>
<dbReference type="EMBL" id="JAUSTY010000002">
    <property type="protein sequence ID" value="MDQ0164621.1"/>
    <property type="molecule type" value="Genomic_DNA"/>
</dbReference>
<accession>A0ABT9VUG3</accession>
<comment type="cofactor">
    <cofactor evidence="2">
        <name>Zn(2+)</name>
        <dbReference type="ChEBI" id="CHEBI:29105"/>
    </cofactor>
</comment>
<dbReference type="SUPFAM" id="SSF64438">
    <property type="entry name" value="CNF1/YfiH-like putative cysteine hydrolases"/>
    <property type="match status" value="1"/>
</dbReference>
<evidence type="ECO:0000256" key="12">
    <source>
        <dbReference type="RuleBase" id="RU361274"/>
    </source>
</evidence>
<dbReference type="Gene3D" id="3.60.140.10">
    <property type="entry name" value="CNF1/YfiH-like putative cysteine hydrolases"/>
    <property type="match status" value="1"/>
</dbReference>
<comment type="function">
    <text evidence="3">Purine nucleoside enzyme that catalyzes the phosphorolysis of adenosine and inosine nucleosides, yielding D-ribose 1-phosphate and the respective free bases, adenine and hypoxanthine. Also catalyzes the phosphorolysis of S-methyl-5'-thioadenosine into adenine and S-methyl-5-thio-alpha-D-ribose 1-phosphate. Also has adenosine deaminase activity.</text>
</comment>
<name>A0ABT9VUG3_9BACI</name>
<dbReference type="RefSeq" id="WP_307390512.1">
    <property type="nucleotide sequence ID" value="NZ_BAAADK010000018.1"/>
</dbReference>
<proteinExistence type="inferred from homology"/>
<dbReference type="PANTHER" id="PTHR30616:SF2">
    <property type="entry name" value="PURINE NUCLEOSIDE PHOSPHORYLASE LACC1"/>
    <property type="match status" value="1"/>
</dbReference>
<comment type="similarity">
    <text evidence="4 12">Belongs to the purine nucleoside phosphorylase YfiH/LACC1 family.</text>
</comment>
<evidence type="ECO:0000256" key="6">
    <source>
        <dbReference type="ARBA" id="ARBA00022723"/>
    </source>
</evidence>
<keyword evidence="8" id="KW-0862">Zinc</keyword>
<organism evidence="13 14">
    <name type="scientific">Caldalkalibacillus horti</name>
    <dbReference type="NCBI Taxonomy" id="77523"/>
    <lineage>
        <taxon>Bacteria</taxon>
        <taxon>Bacillati</taxon>
        <taxon>Bacillota</taxon>
        <taxon>Bacilli</taxon>
        <taxon>Bacillales</taxon>
        <taxon>Bacillaceae</taxon>
        <taxon>Caldalkalibacillus</taxon>
    </lineage>
</organism>
<evidence type="ECO:0000313" key="13">
    <source>
        <dbReference type="EMBL" id="MDQ0164621.1"/>
    </source>
</evidence>
<comment type="catalytic activity">
    <reaction evidence="9">
        <text>adenosine + H2O + H(+) = inosine + NH4(+)</text>
        <dbReference type="Rhea" id="RHEA:24408"/>
        <dbReference type="ChEBI" id="CHEBI:15377"/>
        <dbReference type="ChEBI" id="CHEBI:15378"/>
        <dbReference type="ChEBI" id="CHEBI:16335"/>
        <dbReference type="ChEBI" id="CHEBI:17596"/>
        <dbReference type="ChEBI" id="CHEBI:28938"/>
        <dbReference type="EC" id="3.5.4.4"/>
    </reaction>
    <physiologicalReaction direction="left-to-right" evidence="9">
        <dbReference type="Rhea" id="RHEA:24409"/>
    </physiologicalReaction>
</comment>
<evidence type="ECO:0000256" key="4">
    <source>
        <dbReference type="ARBA" id="ARBA00007353"/>
    </source>
</evidence>
<dbReference type="InterPro" id="IPR011324">
    <property type="entry name" value="Cytotoxic_necrot_fac-like_cat"/>
</dbReference>
<dbReference type="NCBIfam" id="TIGR00726">
    <property type="entry name" value="peptidoglycan editing factor PgeF"/>
    <property type="match status" value="1"/>
</dbReference>
<evidence type="ECO:0000256" key="1">
    <source>
        <dbReference type="ARBA" id="ARBA00000553"/>
    </source>
</evidence>
<dbReference type="Pfam" id="PF02578">
    <property type="entry name" value="Cu-oxidase_4"/>
    <property type="match status" value="1"/>
</dbReference>
<dbReference type="Proteomes" id="UP001235840">
    <property type="component" value="Unassembled WGS sequence"/>
</dbReference>
<evidence type="ECO:0000313" key="14">
    <source>
        <dbReference type="Proteomes" id="UP001235840"/>
    </source>
</evidence>
<evidence type="ECO:0000256" key="10">
    <source>
        <dbReference type="ARBA" id="ARBA00048968"/>
    </source>
</evidence>
<evidence type="ECO:0000256" key="7">
    <source>
        <dbReference type="ARBA" id="ARBA00022801"/>
    </source>
</evidence>
<keyword evidence="6" id="KW-0479">Metal-binding</keyword>
<reference evidence="13 14" key="1">
    <citation type="submission" date="2023-07" db="EMBL/GenBank/DDBJ databases">
        <title>Genomic Encyclopedia of Type Strains, Phase IV (KMG-IV): sequencing the most valuable type-strain genomes for metagenomic binning, comparative biology and taxonomic classification.</title>
        <authorList>
            <person name="Goeker M."/>
        </authorList>
    </citation>
    <scope>NUCLEOTIDE SEQUENCE [LARGE SCALE GENOMIC DNA]</scope>
    <source>
        <strain evidence="13 14">DSM 12751</strain>
    </source>
</reference>
<sequence>MKSEPFAYLPDQSEDLLIVSWMNAFPWLTVGFTTKLGGVSKGEYSSQNHGLHVGDENESVIQNRELLASRLSFSFEAWTSANQIHGTNIYEVKSTDRGKGRDHLDTEIDKVDGLYTKQRDILLASFYADCVPLFFLDPVKQLVGIAHAGWKGTAKQIGAELIEAWVSEQGSKREDIQVAVGPAIGQCCYEVSEDVVTHFQDFSSTHAIQESDSFGKYRIDLKQINVQFLLQAGILPKHIEVSSWCTSCNQNLFFSHRRDQGRTGRMVAFIAKKGE</sequence>
<evidence type="ECO:0000256" key="8">
    <source>
        <dbReference type="ARBA" id="ARBA00022833"/>
    </source>
</evidence>
<dbReference type="PANTHER" id="PTHR30616">
    <property type="entry name" value="UNCHARACTERIZED PROTEIN YFIH"/>
    <property type="match status" value="1"/>
</dbReference>